<protein>
    <submittedName>
        <fullName evidence="2">GLPGLI family protein</fullName>
    </submittedName>
</protein>
<dbReference type="RefSeq" id="WP_219053617.1">
    <property type="nucleotide sequence ID" value="NZ_JAHWDP010000008.1"/>
</dbReference>
<feature type="region of interest" description="Disordered" evidence="1">
    <location>
        <begin position="270"/>
        <end position="295"/>
    </location>
</feature>
<proteinExistence type="predicted"/>
<dbReference type="Pfam" id="PF09697">
    <property type="entry name" value="Porph_ging"/>
    <property type="match status" value="1"/>
</dbReference>
<feature type="compositionally biased region" description="Gly residues" evidence="1">
    <location>
        <begin position="281"/>
        <end position="295"/>
    </location>
</feature>
<gene>
    <name evidence="2" type="ORF">KXJ69_13330</name>
</gene>
<reference evidence="2" key="1">
    <citation type="submission" date="2021-07" db="EMBL/GenBank/DDBJ databases">
        <title>Aureisphaera sp. CAU 1614 isolated from sea sediment.</title>
        <authorList>
            <person name="Kim W."/>
        </authorList>
    </citation>
    <scope>NUCLEOTIDE SEQUENCE</scope>
    <source>
        <strain evidence="2">CAU 1614</strain>
    </source>
</reference>
<dbReference type="InterPro" id="IPR005901">
    <property type="entry name" value="GLPGLI"/>
</dbReference>
<feature type="compositionally biased region" description="Basic and acidic residues" evidence="1">
    <location>
        <begin position="270"/>
        <end position="279"/>
    </location>
</feature>
<sequence length="295" mass="33837">MKIPSIVFALLFTSFSYSQNISGKAYYESKTTVDMDNFGRRDMTEDMKKQIKERMKSFLEKTYILTFNGNESIYSEDEKLEAGDNGRGFGMMMSSFSAGDQYKNLETNQLIEEREFFGKQFLVKDTITNLRWEVGKESKQIGQYLVIKATAYKQVDPNDVSMMRRRRDRDNEEKNEAEKKEDTTKVEDPFEDLEIPKEVLVTAWFTPQIPVKNGPGEYAGLPGLILELNVDRTTILCSKIIINPKEAEAIQPPSKGEEVSREEYNKIVKEKTDEMRENFRNGGGRRGGGGRRFGG</sequence>
<dbReference type="AlphaFoldDB" id="A0A9X1K037"/>
<dbReference type="NCBIfam" id="TIGR01200">
    <property type="entry name" value="GLPGLI"/>
    <property type="match status" value="1"/>
</dbReference>
<dbReference type="EMBL" id="JAHWDP010000008">
    <property type="protein sequence ID" value="MBW2939092.1"/>
    <property type="molecule type" value="Genomic_DNA"/>
</dbReference>
<evidence type="ECO:0000313" key="3">
    <source>
        <dbReference type="Proteomes" id="UP001138686"/>
    </source>
</evidence>
<feature type="compositionally biased region" description="Basic and acidic residues" evidence="1">
    <location>
        <begin position="168"/>
        <end position="186"/>
    </location>
</feature>
<evidence type="ECO:0000256" key="1">
    <source>
        <dbReference type="SAM" id="MobiDB-lite"/>
    </source>
</evidence>
<dbReference type="Proteomes" id="UP001138686">
    <property type="component" value="Unassembled WGS sequence"/>
</dbReference>
<name>A0A9X1K037_9FLAO</name>
<feature type="region of interest" description="Disordered" evidence="1">
    <location>
        <begin position="158"/>
        <end position="186"/>
    </location>
</feature>
<comment type="caution">
    <text evidence="2">The sequence shown here is derived from an EMBL/GenBank/DDBJ whole genome shotgun (WGS) entry which is preliminary data.</text>
</comment>
<organism evidence="2 3">
    <name type="scientific">Halomarinibacterium sedimenti</name>
    <dbReference type="NCBI Taxonomy" id="2857106"/>
    <lineage>
        <taxon>Bacteria</taxon>
        <taxon>Pseudomonadati</taxon>
        <taxon>Bacteroidota</taxon>
        <taxon>Flavobacteriia</taxon>
        <taxon>Flavobacteriales</taxon>
        <taxon>Flavobacteriaceae</taxon>
        <taxon>Halomarinibacterium</taxon>
    </lineage>
</organism>
<evidence type="ECO:0000313" key="2">
    <source>
        <dbReference type="EMBL" id="MBW2939092.1"/>
    </source>
</evidence>
<keyword evidence="3" id="KW-1185">Reference proteome</keyword>
<accession>A0A9X1K037</accession>